<evidence type="ECO:0000256" key="1">
    <source>
        <dbReference type="ARBA" id="ARBA00004141"/>
    </source>
</evidence>
<dbReference type="HOGENOM" id="CLU_815198_0_0_1"/>
<sequence length="341" mass="39424">SVTSFSLLGSGSVFAVTVVKGRCFNDQVRPLVQLALADFLAAAAALLSMAIIQLLPPHLFIFAYYLCPYGVILAMMFYNVSFLMVMVYAYETNRAIKGWREMSIADVQQVQNDRGGRKKVVKLIYSLVWLIPLLGFFIKIIPRIGTMRSVSPEHMVILFKKERGNRGYETLFCNSCIVLIHKTSDVCLGYENTENEDLVDKILFFLYVLAVISCCSFLYCRMKLWCQRTQQRLFSPEKDTYVKKNIRSIYLTFRFIQLVFLGCWIPAFILSIISFTKVSPRDIYPLYVIQAFTMSLQGFMDSLAYGWLRRNFREMVIGERTPLTQDWQEQAFYETSLDITE</sequence>
<dbReference type="GeneTree" id="ENSGT00660000097187"/>
<dbReference type="InterPro" id="IPR017452">
    <property type="entry name" value="GPCR_Rhodpsn_7TM"/>
</dbReference>
<dbReference type="PANTHER" id="PTHR23112:SF36">
    <property type="entry name" value="SI:DKEY-30C15.2 PROTEIN"/>
    <property type="match status" value="1"/>
</dbReference>
<keyword evidence="2 5" id="KW-0812">Transmembrane</keyword>
<evidence type="ECO:0000256" key="5">
    <source>
        <dbReference type="SAM" id="Phobius"/>
    </source>
</evidence>
<reference evidence="7" key="2">
    <citation type="submission" date="2025-08" db="UniProtKB">
        <authorList>
            <consortium name="Ensembl"/>
        </authorList>
    </citation>
    <scope>IDENTIFICATION</scope>
</reference>
<dbReference type="EMBL" id="AFYH01147510">
    <property type="status" value="NOT_ANNOTATED_CDS"/>
    <property type="molecule type" value="Genomic_DNA"/>
</dbReference>
<reference evidence="8" key="1">
    <citation type="submission" date="2011-08" db="EMBL/GenBank/DDBJ databases">
        <title>The draft genome of Latimeria chalumnae.</title>
        <authorList>
            <person name="Di Palma F."/>
            <person name="Alfoldi J."/>
            <person name="Johnson J."/>
            <person name="Berlin A."/>
            <person name="Gnerre S."/>
            <person name="Jaffe D."/>
            <person name="MacCallum I."/>
            <person name="Young S."/>
            <person name="Walker B.J."/>
            <person name="Lander E."/>
            <person name="Lindblad-Toh K."/>
        </authorList>
    </citation>
    <scope>NUCLEOTIDE SEQUENCE [LARGE SCALE GENOMIC DNA]</scope>
    <source>
        <strain evidence="8">Wild caught</strain>
    </source>
</reference>
<keyword evidence="8" id="KW-1185">Reference proteome</keyword>
<dbReference type="SUPFAM" id="SSF81321">
    <property type="entry name" value="Family A G protein-coupled receptor-like"/>
    <property type="match status" value="1"/>
</dbReference>
<dbReference type="EMBL" id="AFYH01147512">
    <property type="status" value="NOT_ANNOTATED_CDS"/>
    <property type="molecule type" value="Genomic_DNA"/>
</dbReference>
<keyword evidence="4 5" id="KW-0472">Membrane</keyword>
<feature type="transmembrane region" description="Helical" evidence="5">
    <location>
        <begin position="251"/>
        <end position="275"/>
    </location>
</feature>
<evidence type="ECO:0000313" key="7">
    <source>
        <dbReference type="Ensembl" id="ENSLACP00000013311.1"/>
    </source>
</evidence>
<accession>H3AUJ0</accession>
<organism evidence="7 8">
    <name type="scientific">Latimeria chalumnae</name>
    <name type="common">Coelacanth</name>
    <dbReference type="NCBI Taxonomy" id="7897"/>
    <lineage>
        <taxon>Eukaryota</taxon>
        <taxon>Metazoa</taxon>
        <taxon>Chordata</taxon>
        <taxon>Craniata</taxon>
        <taxon>Vertebrata</taxon>
        <taxon>Euteleostomi</taxon>
        <taxon>Coelacanthiformes</taxon>
        <taxon>Coelacanthidae</taxon>
        <taxon>Latimeria</taxon>
    </lineage>
</organism>
<dbReference type="GO" id="GO:0007189">
    <property type="term" value="P:adenylate cyclase-activating G protein-coupled receptor signaling pathway"/>
    <property type="evidence" value="ECO:0007669"/>
    <property type="project" value="TreeGrafter"/>
</dbReference>
<reference evidence="7" key="3">
    <citation type="submission" date="2025-09" db="UniProtKB">
        <authorList>
            <consortium name="Ensembl"/>
        </authorList>
    </citation>
    <scope>IDENTIFICATION</scope>
</reference>
<protein>
    <recommendedName>
        <fullName evidence="6">G-protein coupled receptors family 1 profile domain-containing protein</fullName>
    </recommendedName>
</protein>
<dbReference type="InParanoid" id="H3AUJ0"/>
<dbReference type="OMA" id="YGWLRRN"/>
<evidence type="ECO:0000256" key="3">
    <source>
        <dbReference type="ARBA" id="ARBA00022989"/>
    </source>
</evidence>
<feature type="domain" description="G-protein coupled receptors family 1 profile" evidence="6">
    <location>
        <begin position="9"/>
        <end position="305"/>
    </location>
</feature>
<dbReference type="EMBL" id="AFYH01147508">
    <property type="status" value="NOT_ANNOTATED_CDS"/>
    <property type="molecule type" value="Genomic_DNA"/>
</dbReference>
<dbReference type="STRING" id="7897.ENSLACP00000013311"/>
<dbReference type="EMBL" id="AFYH01147511">
    <property type="status" value="NOT_ANNOTATED_CDS"/>
    <property type="molecule type" value="Genomic_DNA"/>
</dbReference>
<feature type="transmembrane region" description="Helical" evidence="5">
    <location>
        <begin position="123"/>
        <end position="141"/>
    </location>
</feature>
<evidence type="ECO:0000313" key="8">
    <source>
        <dbReference type="Proteomes" id="UP000008672"/>
    </source>
</evidence>
<dbReference type="GO" id="GO:0005886">
    <property type="term" value="C:plasma membrane"/>
    <property type="evidence" value="ECO:0007669"/>
    <property type="project" value="TreeGrafter"/>
</dbReference>
<evidence type="ECO:0000256" key="4">
    <source>
        <dbReference type="ARBA" id="ARBA00023136"/>
    </source>
</evidence>
<evidence type="ECO:0000256" key="2">
    <source>
        <dbReference type="ARBA" id="ARBA00022692"/>
    </source>
</evidence>
<dbReference type="eggNOG" id="ENOG502RXNT">
    <property type="taxonomic scope" value="Eukaryota"/>
</dbReference>
<dbReference type="PROSITE" id="PS50262">
    <property type="entry name" value="G_PROTEIN_RECEP_F1_2"/>
    <property type="match status" value="1"/>
</dbReference>
<dbReference type="Gene3D" id="1.20.1070.10">
    <property type="entry name" value="Rhodopsin 7-helix transmembrane proteins"/>
    <property type="match status" value="1"/>
</dbReference>
<name>H3AUJ0_LATCH</name>
<comment type="subcellular location">
    <subcellularLocation>
        <location evidence="1">Membrane</location>
        <topology evidence="1">Multi-pass membrane protein</topology>
    </subcellularLocation>
</comment>
<feature type="transmembrane region" description="Helical" evidence="5">
    <location>
        <begin position="61"/>
        <end position="90"/>
    </location>
</feature>
<dbReference type="Ensembl" id="ENSLACT00000013407.1">
    <property type="protein sequence ID" value="ENSLACP00000013311.1"/>
    <property type="gene ID" value="ENSLACG00000011720.1"/>
</dbReference>
<evidence type="ECO:0000259" key="6">
    <source>
        <dbReference type="PROSITE" id="PS50262"/>
    </source>
</evidence>
<dbReference type="Proteomes" id="UP000008672">
    <property type="component" value="Unassembled WGS sequence"/>
</dbReference>
<feature type="transmembrane region" description="Helical" evidence="5">
    <location>
        <begin position="287"/>
        <end position="308"/>
    </location>
</feature>
<feature type="transmembrane region" description="Helical" evidence="5">
    <location>
        <begin position="202"/>
        <end position="220"/>
    </location>
</feature>
<dbReference type="EMBL" id="AFYH01147509">
    <property type="status" value="NOT_ANNOTATED_CDS"/>
    <property type="molecule type" value="Genomic_DNA"/>
</dbReference>
<dbReference type="AlphaFoldDB" id="H3AUJ0"/>
<dbReference type="GO" id="GO:0004930">
    <property type="term" value="F:G protein-coupled receptor activity"/>
    <property type="evidence" value="ECO:0007669"/>
    <property type="project" value="TreeGrafter"/>
</dbReference>
<keyword evidence="3 5" id="KW-1133">Transmembrane helix</keyword>
<proteinExistence type="predicted"/>
<dbReference type="PANTHER" id="PTHR23112">
    <property type="entry name" value="G PROTEIN-COUPLED RECEPTOR 157-RELATED"/>
    <property type="match status" value="1"/>
</dbReference>
<feature type="transmembrane region" description="Helical" evidence="5">
    <location>
        <begin position="31"/>
        <end position="55"/>
    </location>
</feature>